<sequence>MTRIGITGHSNLSADCVPIVRRALADAMAPYADGDLVGLTCLARGADQLFAEVVLDAGGRLEVVLPSVDYREAKVGPDDLDQFDGLLMRSALVRYMPHRTAGRAAYEAANETVLAGIDRLFAVWDGRPSGGRGGTGDAVAAARTRGVPVGVVWPPGARRE</sequence>
<dbReference type="EMBL" id="JACCFS010000001">
    <property type="protein sequence ID" value="NYJ34789.1"/>
    <property type="molecule type" value="Genomic_DNA"/>
</dbReference>
<dbReference type="Gene3D" id="3.40.50.450">
    <property type="match status" value="1"/>
</dbReference>
<gene>
    <name evidence="1" type="ORF">HNR10_002670</name>
</gene>
<dbReference type="Proteomes" id="UP000572051">
    <property type="component" value="Unassembled WGS sequence"/>
</dbReference>
<evidence type="ECO:0000313" key="2">
    <source>
        <dbReference type="Proteomes" id="UP000572051"/>
    </source>
</evidence>
<proteinExistence type="predicted"/>
<dbReference type="PANTHER" id="PTHR38440:SF1">
    <property type="entry name" value="UPF0398 PROTEIN SPR0331"/>
    <property type="match status" value="1"/>
</dbReference>
<keyword evidence="2" id="KW-1185">Reference proteome</keyword>
<dbReference type="PANTHER" id="PTHR38440">
    <property type="entry name" value="UPF0398 PROTEIN YPSA"/>
    <property type="match status" value="1"/>
</dbReference>
<organism evidence="1 2">
    <name type="scientific">Nocardiopsis aegyptia</name>
    <dbReference type="NCBI Taxonomy" id="220378"/>
    <lineage>
        <taxon>Bacteria</taxon>
        <taxon>Bacillati</taxon>
        <taxon>Actinomycetota</taxon>
        <taxon>Actinomycetes</taxon>
        <taxon>Streptosporangiales</taxon>
        <taxon>Nocardiopsidaceae</taxon>
        <taxon>Nocardiopsis</taxon>
    </lineage>
</organism>
<dbReference type="SUPFAM" id="SSF102405">
    <property type="entry name" value="MCP/YpsA-like"/>
    <property type="match status" value="1"/>
</dbReference>
<comment type="caution">
    <text evidence="1">The sequence shown here is derived from an EMBL/GenBank/DDBJ whole genome shotgun (WGS) entry which is preliminary data.</text>
</comment>
<accession>A0A7Z0JAT9</accession>
<dbReference type="AlphaFoldDB" id="A0A7Z0JAT9"/>
<dbReference type="InterPro" id="IPR010697">
    <property type="entry name" value="YspA"/>
</dbReference>
<protein>
    <submittedName>
        <fullName evidence="1">Uncharacterized protein</fullName>
    </submittedName>
</protein>
<reference evidence="1 2" key="1">
    <citation type="submission" date="2020-07" db="EMBL/GenBank/DDBJ databases">
        <title>Sequencing the genomes of 1000 actinobacteria strains.</title>
        <authorList>
            <person name="Klenk H.-P."/>
        </authorList>
    </citation>
    <scope>NUCLEOTIDE SEQUENCE [LARGE SCALE GENOMIC DNA]</scope>
    <source>
        <strain evidence="1 2">DSM 44442</strain>
    </source>
</reference>
<evidence type="ECO:0000313" key="1">
    <source>
        <dbReference type="EMBL" id="NYJ34789.1"/>
    </source>
</evidence>
<name>A0A7Z0JAT9_9ACTN</name>
<dbReference type="RefSeq" id="WP_179823595.1">
    <property type="nucleotide sequence ID" value="NZ_JACCFS010000001.1"/>
</dbReference>